<sequence>MPRPGCVRPAKRSDLVRGAAMAALTILLGVCSVAALLLFRGIALARSRGTVVCRVRRGDTGWQSGVARYVGGELHWIPFIGLRLRPRHAIARRGLTVSSRRRLTTGEGPAGYWTVVCSAERGPLSLAMSEDALTGFLAWLESAPPSAHLDAV</sequence>
<dbReference type="Pfam" id="PF10739">
    <property type="entry name" value="DUF2550"/>
    <property type="match status" value="1"/>
</dbReference>
<keyword evidence="1" id="KW-0472">Membrane</keyword>
<evidence type="ECO:0000313" key="2">
    <source>
        <dbReference type="EMBL" id="GII45927.1"/>
    </source>
</evidence>
<evidence type="ECO:0008006" key="4">
    <source>
        <dbReference type="Google" id="ProtNLM"/>
    </source>
</evidence>
<gene>
    <name evidence="2" type="ORF">Psi02_23510</name>
</gene>
<feature type="transmembrane region" description="Helical" evidence="1">
    <location>
        <begin position="20"/>
        <end position="39"/>
    </location>
</feature>
<protein>
    <recommendedName>
        <fullName evidence="4">DUF2550 family protein</fullName>
    </recommendedName>
</protein>
<accession>A0A8J3ULF9</accession>
<evidence type="ECO:0000313" key="3">
    <source>
        <dbReference type="Proteomes" id="UP000644610"/>
    </source>
</evidence>
<comment type="caution">
    <text evidence="2">The sequence shown here is derived from an EMBL/GenBank/DDBJ whole genome shotgun (WGS) entry which is preliminary data.</text>
</comment>
<name>A0A8J3ULF9_9ACTN</name>
<organism evidence="2 3">
    <name type="scientific">Planotetraspora silvatica</name>
    <dbReference type="NCBI Taxonomy" id="234614"/>
    <lineage>
        <taxon>Bacteria</taxon>
        <taxon>Bacillati</taxon>
        <taxon>Actinomycetota</taxon>
        <taxon>Actinomycetes</taxon>
        <taxon>Streptosporangiales</taxon>
        <taxon>Streptosporangiaceae</taxon>
        <taxon>Planotetraspora</taxon>
    </lineage>
</organism>
<keyword evidence="3" id="KW-1185">Reference proteome</keyword>
<proteinExistence type="predicted"/>
<keyword evidence="1" id="KW-1133">Transmembrane helix</keyword>
<keyword evidence="1" id="KW-0812">Transmembrane</keyword>
<evidence type="ECO:0000256" key="1">
    <source>
        <dbReference type="SAM" id="Phobius"/>
    </source>
</evidence>
<dbReference type="AlphaFoldDB" id="A0A8J3ULF9"/>
<dbReference type="Proteomes" id="UP000644610">
    <property type="component" value="Unassembled WGS sequence"/>
</dbReference>
<dbReference type="EMBL" id="BOOQ01000013">
    <property type="protein sequence ID" value="GII45927.1"/>
    <property type="molecule type" value="Genomic_DNA"/>
</dbReference>
<reference evidence="2" key="1">
    <citation type="submission" date="2021-01" db="EMBL/GenBank/DDBJ databases">
        <title>Whole genome shotgun sequence of Planotetraspora silvatica NBRC 100141.</title>
        <authorList>
            <person name="Komaki H."/>
            <person name="Tamura T."/>
        </authorList>
    </citation>
    <scope>NUCLEOTIDE SEQUENCE</scope>
    <source>
        <strain evidence="2">NBRC 100141</strain>
    </source>
</reference>
<dbReference type="InterPro" id="IPR019675">
    <property type="entry name" value="DUF2550"/>
</dbReference>